<dbReference type="GO" id="GO:0005769">
    <property type="term" value="C:early endosome"/>
    <property type="evidence" value="ECO:0007669"/>
    <property type="project" value="TreeGrafter"/>
</dbReference>
<comment type="caution">
    <text evidence="12">The sequence shown here is derived from an EMBL/GenBank/DDBJ whole genome shotgun (WGS) entry which is preliminary data.</text>
</comment>
<evidence type="ECO:0000256" key="8">
    <source>
        <dbReference type="PROSITE-ProRule" id="PRU00703"/>
    </source>
</evidence>
<dbReference type="AlphaFoldDB" id="A0A8H7R494"/>
<dbReference type="GO" id="GO:0005247">
    <property type="term" value="F:voltage-gated chloride channel activity"/>
    <property type="evidence" value="ECO:0007669"/>
    <property type="project" value="TreeGrafter"/>
</dbReference>
<feature type="domain" description="CBS" evidence="11">
    <location>
        <begin position="846"/>
        <end position="904"/>
    </location>
</feature>
<comment type="caution">
    <text evidence="9">Lacks conserved residue(s) required for the propagation of feature annotation.</text>
</comment>
<evidence type="ECO:0000256" key="9">
    <source>
        <dbReference type="RuleBase" id="RU361221"/>
    </source>
</evidence>
<dbReference type="PANTHER" id="PTHR45711">
    <property type="entry name" value="CHLORIDE CHANNEL PROTEIN"/>
    <property type="match status" value="1"/>
</dbReference>
<organism evidence="12 13">
    <name type="scientific">Mucor plumbeus</name>
    <dbReference type="NCBI Taxonomy" id="97098"/>
    <lineage>
        <taxon>Eukaryota</taxon>
        <taxon>Fungi</taxon>
        <taxon>Fungi incertae sedis</taxon>
        <taxon>Mucoromycota</taxon>
        <taxon>Mucoromycotina</taxon>
        <taxon>Mucoromycetes</taxon>
        <taxon>Mucorales</taxon>
        <taxon>Mucorineae</taxon>
        <taxon>Mucoraceae</taxon>
        <taxon>Mucor</taxon>
    </lineage>
</organism>
<feature type="transmembrane region" description="Helical" evidence="9">
    <location>
        <begin position="646"/>
        <end position="664"/>
    </location>
</feature>
<keyword evidence="8" id="KW-0129">CBS domain</keyword>
<dbReference type="InterPro" id="IPR046342">
    <property type="entry name" value="CBS_dom_sf"/>
</dbReference>
<evidence type="ECO:0000259" key="11">
    <source>
        <dbReference type="PROSITE" id="PS51371"/>
    </source>
</evidence>
<feature type="compositionally biased region" description="Polar residues" evidence="10">
    <location>
        <begin position="1"/>
        <end position="10"/>
    </location>
</feature>
<dbReference type="SUPFAM" id="SSF81340">
    <property type="entry name" value="Clc chloride channel"/>
    <property type="match status" value="1"/>
</dbReference>
<comment type="similarity">
    <text evidence="9">Belongs to the chloride channel (TC 2.A.49) family.</text>
</comment>
<keyword evidence="3 9" id="KW-0812">Transmembrane</keyword>
<feature type="region of interest" description="Disordered" evidence="10">
    <location>
        <begin position="1"/>
        <end position="25"/>
    </location>
</feature>
<feature type="transmembrane region" description="Helical" evidence="9">
    <location>
        <begin position="208"/>
        <end position="230"/>
    </location>
</feature>
<feature type="transmembrane region" description="Helical" evidence="9">
    <location>
        <begin position="136"/>
        <end position="154"/>
    </location>
</feature>
<keyword evidence="7 9" id="KW-0868">Chloride</keyword>
<proteinExistence type="inferred from homology"/>
<feature type="transmembrane region" description="Helical" evidence="9">
    <location>
        <begin position="446"/>
        <end position="466"/>
    </location>
</feature>
<dbReference type="Proteomes" id="UP000650833">
    <property type="component" value="Unassembled WGS sequence"/>
</dbReference>
<dbReference type="PANTHER" id="PTHR45711:SF6">
    <property type="entry name" value="CHLORIDE CHANNEL PROTEIN"/>
    <property type="match status" value="1"/>
</dbReference>
<dbReference type="InterPro" id="IPR000644">
    <property type="entry name" value="CBS_dom"/>
</dbReference>
<dbReference type="GO" id="GO:0005886">
    <property type="term" value="C:plasma membrane"/>
    <property type="evidence" value="ECO:0007669"/>
    <property type="project" value="TreeGrafter"/>
</dbReference>
<keyword evidence="6 9" id="KW-0472">Membrane</keyword>
<dbReference type="InterPro" id="IPR001807">
    <property type="entry name" value="ClC"/>
</dbReference>
<dbReference type="GO" id="GO:0005794">
    <property type="term" value="C:Golgi apparatus"/>
    <property type="evidence" value="ECO:0007669"/>
    <property type="project" value="TreeGrafter"/>
</dbReference>
<dbReference type="EMBL" id="JAEPRC010000224">
    <property type="protein sequence ID" value="KAG2203562.1"/>
    <property type="molecule type" value="Genomic_DNA"/>
</dbReference>
<feature type="transmembrane region" description="Helical" evidence="9">
    <location>
        <begin position="478"/>
        <end position="500"/>
    </location>
</feature>
<dbReference type="Gene3D" id="1.10.3080.10">
    <property type="entry name" value="Clc chloride channel"/>
    <property type="match status" value="2"/>
</dbReference>
<keyword evidence="13" id="KW-1185">Reference proteome</keyword>
<feature type="transmembrane region" description="Helical" evidence="9">
    <location>
        <begin position="616"/>
        <end position="639"/>
    </location>
</feature>
<sequence length="904" mass="101287">MSKSQQGPTERSSLLDRRRSSQMQNRHYTEVGQNLSIPLPSPFREQEPITFPTTTHAITPSQDRHRFKWFNKRTGSYDEDRQDLVKENTGVRVWSESYSSIDWIHDRIKEGVRRRKFRDTPGLRGKLLKANDASQAWILVILIGAAVAAIAWFIDVVQEWMSDLKEGYCTTNWRLNSNFCCWENKEERCHAWKTWPQVFGIEGKNATYYTAMAMYTLFGLIFSLIAALMVKYTAEKVNVRTPSKSQPFSKSPSMASIPYDVADDTDQQNISSLSKDETIDAPQYEIKNAYYCAGSGIPEVKVILGGFVIKGFLGIKTLVVKSVGMIFSTSAGLNCGKEGPFVHLACSAGNIACRLFPKFNKNESKRREILSAAASAGVAVAFGAPIGGVLFSMEEVSYYFPMKTMIRSYCCAMVAAIVLKITDPFGTGKIVLFQVSYDKEYHLFEMIPLLLCGAFAGFFGAFLTYFNIKYQHFRKNSILKNYPVTEVLGIMLVTALVSYWNPFSRMDLSEFAYNLFSECTPTNNNGGLCARTVAEIPQLLYLLLTTMIIKMGLTMITFGCTVPGGIFLPSLIIGAITGRVIGLIMQYLTLTYPNAWPFTACAQDFATRGECVIPGVYAIVGAAAGLAGVTRTTISLVVIMFELTYSLTYALPIMIAVMVAKWIADAMFVEGIYDLLIELKQYPYLEARREYIHTMTIMNITEYLSTIDVNAPITISKLKQKLKIIGNMGYAEDGGFPILSDGDILEGYIATSEVSHGLEQLEKTLESTMFENELGQVPCYFNRLMNHDTATGFTTHQANAGIINQDLKTPVRNLLQVDAENMESHHHQIESTISSKQSLNDFSQYIDHAPLTINQNASMTLLMDMFTKLGARYVCVTHSNGRYLGIIHKRRLLAYLKELDEEDE</sequence>
<evidence type="ECO:0000256" key="4">
    <source>
        <dbReference type="ARBA" id="ARBA00022989"/>
    </source>
</evidence>
<feature type="transmembrane region" description="Helical" evidence="9">
    <location>
        <begin position="369"/>
        <end position="393"/>
    </location>
</feature>
<evidence type="ECO:0000256" key="3">
    <source>
        <dbReference type="ARBA" id="ARBA00022692"/>
    </source>
</evidence>
<dbReference type="InterPro" id="IPR014743">
    <property type="entry name" value="Cl-channel_core"/>
</dbReference>
<evidence type="ECO:0000313" key="12">
    <source>
        <dbReference type="EMBL" id="KAG2203562.1"/>
    </source>
</evidence>
<reference evidence="12" key="1">
    <citation type="submission" date="2020-12" db="EMBL/GenBank/DDBJ databases">
        <title>Metabolic potential, ecology and presence of endohyphal bacteria is reflected in genomic diversity of Mucoromycotina.</title>
        <authorList>
            <person name="Muszewska A."/>
            <person name="Okrasinska A."/>
            <person name="Steczkiewicz K."/>
            <person name="Drgas O."/>
            <person name="Orlowska M."/>
            <person name="Perlinska-Lenart U."/>
            <person name="Aleksandrzak-Piekarczyk T."/>
            <person name="Szatraj K."/>
            <person name="Zielenkiewicz U."/>
            <person name="Pilsyk S."/>
            <person name="Malc E."/>
            <person name="Mieczkowski P."/>
            <person name="Kruszewska J.S."/>
            <person name="Biernat P."/>
            <person name="Pawlowska J."/>
        </authorList>
    </citation>
    <scope>NUCLEOTIDE SEQUENCE</scope>
    <source>
        <strain evidence="12">CBS 226.32</strain>
    </source>
</reference>
<dbReference type="SUPFAM" id="SSF54631">
    <property type="entry name" value="CBS-domain pair"/>
    <property type="match status" value="1"/>
</dbReference>
<keyword evidence="2 9" id="KW-0813">Transport</keyword>
<dbReference type="OrthoDB" id="431497at2759"/>
<comment type="subcellular location">
    <subcellularLocation>
        <location evidence="1 9">Membrane</location>
        <topology evidence="1 9">Multi-pass membrane protein</topology>
    </subcellularLocation>
</comment>
<evidence type="ECO:0000313" key="13">
    <source>
        <dbReference type="Proteomes" id="UP000650833"/>
    </source>
</evidence>
<gene>
    <name evidence="12" type="ORF">INT46_003339</name>
</gene>
<dbReference type="Gene3D" id="3.90.1280.20">
    <property type="match status" value="1"/>
</dbReference>
<dbReference type="CDD" id="cd03684">
    <property type="entry name" value="ClC_3_like"/>
    <property type="match status" value="1"/>
</dbReference>
<evidence type="ECO:0000256" key="10">
    <source>
        <dbReference type="SAM" id="MobiDB-lite"/>
    </source>
</evidence>
<evidence type="ECO:0000256" key="7">
    <source>
        <dbReference type="ARBA" id="ARBA00023214"/>
    </source>
</evidence>
<dbReference type="PROSITE" id="PS51371">
    <property type="entry name" value="CBS"/>
    <property type="match status" value="1"/>
</dbReference>
<protein>
    <recommendedName>
        <fullName evidence="9">Chloride channel protein</fullName>
    </recommendedName>
</protein>
<name>A0A8H7R494_9FUNG</name>
<evidence type="ECO:0000256" key="6">
    <source>
        <dbReference type="ARBA" id="ARBA00023136"/>
    </source>
</evidence>
<evidence type="ECO:0000256" key="5">
    <source>
        <dbReference type="ARBA" id="ARBA00023065"/>
    </source>
</evidence>
<dbReference type="PRINTS" id="PR00762">
    <property type="entry name" value="CLCHANNEL"/>
</dbReference>
<evidence type="ECO:0000256" key="2">
    <source>
        <dbReference type="ARBA" id="ARBA00022448"/>
    </source>
</evidence>
<accession>A0A8H7R494</accession>
<keyword evidence="5 9" id="KW-0406">Ion transport</keyword>
<keyword evidence="4 9" id="KW-1133">Transmembrane helix</keyword>
<dbReference type="Pfam" id="PF00654">
    <property type="entry name" value="Voltage_CLC"/>
    <property type="match status" value="1"/>
</dbReference>
<evidence type="ECO:0000256" key="1">
    <source>
        <dbReference type="ARBA" id="ARBA00004141"/>
    </source>
</evidence>